<sequence length="86" mass="10202">MRIQNTENRKVRSDKKERVNITTTQDTHTKLKKLAVSCGMTKTALAEDMIRLCVNHMDIVNWYQEQFNQDEQYRVKPVQKDGNLIY</sequence>
<comment type="caution">
    <text evidence="2">The sequence shown here is derived from an EMBL/GenBank/DDBJ whole genome shotgun (WGS) entry which is preliminary data.</text>
</comment>
<dbReference type="EMBL" id="JBIACK010000021">
    <property type="protein sequence ID" value="MFE8703966.1"/>
    <property type="molecule type" value="Genomic_DNA"/>
</dbReference>
<name>A0ABW6KIG3_9BACI</name>
<proteinExistence type="predicted"/>
<protein>
    <recommendedName>
        <fullName evidence="4">CopG family transcriptional regulator</fullName>
    </recommendedName>
</protein>
<organism evidence="2 3">
    <name type="scientific">Cytobacillus spartinae</name>
    <dbReference type="NCBI Taxonomy" id="3299023"/>
    <lineage>
        <taxon>Bacteria</taxon>
        <taxon>Bacillati</taxon>
        <taxon>Bacillota</taxon>
        <taxon>Bacilli</taxon>
        <taxon>Bacillales</taxon>
        <taxon>Bacillaceae</taxon>
        <taxon>Cytobacillus</taxon>
    </lineage>
</organism>
<reference evidence="2 3" key="1">
    <citation type="submission" date="2024-08" db="EMBL/GenBank/DDBJ databases">
        <title>Two novel Cytobacillus novel species.</title>
        <authorList>
            <person name="Liu G."/>
        </authorList>
    </citation>
    <scope>NUCLEOTIDE SEQUENCE [LARGE SCALE GENOMIC DNA]</scope>
    <source>
        <strain evidence="2 3">FJAT-54145</strain>
    </source>
</reference>
<dbReference type="RefSeq" id="WP_389364934.1">
    <property type="nucleotide sequence ID" value="NZ_JBIACK010000021.1"/>
</dbReference>
<feature type="compositionally biased region" description="Basic and acidic residues" evidence="1">
    <location>
        <begin position="7"/>
        <end position="19"/>
    </location>
</feature>
<feature type="region of interest" description="Disordered" evidence="1">
    <location>
        <begin position="1"/>
        <end position="24"/>
    </location>
</feature>
<evidence type="ECO:0000256" key="1">
    <source>
        <dbReference type="SAM" id="MobiDB-lite"/>
    </source>
</evidence>
<keyword evidence="3" id="KW-1185">Reference proteome</keyword>
<dbReference type="Proteomes" id="UP001601059">
    <property type="component" value="Unassembled WGS sequence"/>
</dbReference>
<gene>
    <name evidence="2" type="ORF">ACFYKX_25670</name>
</gene>
<evidence type="ECO:0008006" key="4">
    <source>
        <dbReference type="Google" id="ProtNLM"/>
    </source>
</evidence>
<evidence type="ECO:0000313" key="3">
    <source>
        <dbReference type="Proteomes" id="UP001601059"/>
    </source>
</evidence>
<accession>A0ABW6KIG3</accession>
<evidence type="ECO:0000313" key="2">
    <source>
        <dbReference type="EMBL" id="MFE8703966.1"/>
    </source>
</evidence>